<reference evidence="1 2" key="1">
    <citation type="submission" date="2013-10" db="EMBL/GenBank/DDBJ databases">
        <authorList>
            <person name="Ichikawa N."/>
            <person name="Kimura A."/>
            <person name="Ohji S."/>
            <person name="Hosoyama A."/>
            <person name="Fujita N."/>
        </authorList>
    </citation>
    <scope>NUCLEOTIDE SEQUENCE [LARGE SCALE GENOMIC DNA]</scope>
    <source>
        <strain evidence="1 2">NBRC 102217</strain>
    </source>
</reference>
<gene>
    <name evidence="1" type="ORF">VHA01S_028_00300</name>
</gene>
<protein>
    <submittedName>
        <fullName evidence="1">Uncharacterized protein</fullName>
    </submittedName>
</protein>
<evidence type="ECO:0000313" key="2">
    <source>
        <dbReference type="Proteomes" id="UP000017800"/>
    </source>
</evidence>
<organism evidence="1 2">
    <name type="scientific">Vibrio halioticoli NBRC 102217</name>
    <dbReference type="NCBI Taxonomy" id="1219072"/>
    <lineage>
        <taxon>Bacteria</taxon>
        <taxon>Pseudomonadati</taxon>
        <taxon>Pseudomonadota</taxon>
        <taxon>Gammaproteobacteria</taxon>
        <taxon>Vibrionales</taxon>
        <taxon>Vibrionaceae</taxon>
        <taxon>Vibrio</taxon>
    </lineage>
</organism>
<evidence type="ECO:0000313" key="1">
    <source>
        <dbReference type="EMBL" id="GAD89831.1"/>
    </source>
</evidence>
<keyword evidence="2" id="KW-1185">Reference proteome</keyword>
<dbReference type="EMBL" id="BAUJ01000028">
    <property type="protein sequence ID" value="GAD89831.1"/>
    <property type="molecule type" value="Genomic_DNA"/>
</dbReference>
<dbReference type="AlphaFoldDB" id="V5FJ59"/>
<reference evidence="1 2" key="2">
    <citation type="submission" date="2013-11" db="EMBL/GenBank/DDBJ databases">
        <title>Whole genome shotgun sequence of Vibrio halioticoli NBRC 102217.</title>
        <authorList>
            <person name="Isaki S."/>
            <person name="Kimura A."/>
            <person name="Ohji S."/>
            <person name="Hosoyama A."/>
            <person name="Fujita N."/>
            <person name="Hashimoto M."/>
            <person name="Hosoyama Y."/>
            <person name="Yamazoe A."/>
        </authorList>
    </citation>
    <scope>NUCLEOTIDE SEQUENCE [LARGE SCALE GENOMIC DNA]</scope>
    <source>
        <strain evidence="1 2">NBRC 102217</strain>
    </source>
</reference>
<accession>V5FJ59</accession>
<dbReference type="Proteomes" id="UP000017800">
    <property type="component" value="Unassembled WGS sequence"/>
</dbReference>
<proteinExistence type="predicted"/>
<name>V5FJ59_9VIBR</name>
<sequence>MAVTLSNPRYRKNYMHQIISSSARHQNVFEGDDVGHVKEILYNEFKGHYCEKHIPCYCT</sequence>
<comment type="caution">
    <text evidence="1">The sequence shown here is derived from an EMBL/GenBank/DDBJ whole genome shotgun (WGS) entry which is preliminary data.</text>
</comment>
<dbReference type="eggNOG" id="ENOG5031PK0">
    <property type="taxonomic scope" value="Bacteria"/>
</dbReference>